<comment type="subcellular location">
    <subcellularLocation>
        <location evidence="1">Membrane</location>
        <topology evidence="1">Multi-pass membrane protein</topology>
    </subcellularLocation>
</comment>
<evidence type="ECO:0000256" key="4">
    <source>
        <dbReference type="ARBA" id="ARBA00023136"/>
    </source>
</evidence>
<dbReference type="InterPro" id="IPR008253">
    <property type="entry name" value="Marvel"/>
</dbReference>
<gene>
    <name evidence="8" type="primary">Cklf</name>
    <name evidence="8" type="ORF">PENPIL_R00610</name>
</gene>
<dbReference type="PROSITE" id="PS51225">
    <property type="entry name" value="MARVEL"/>
    <property type="match status" value="1"/>
</dbReference>
<dbReference type="PANTHER" id="PTHR22776">
    <property type="entry name" value="MARVEL-CONTAINING POTENTIAL LIPID RAFT-ASSOCIATED PROTEIN"/>
    <property type="match status" value="1"/>
</dbReference>
<dbReference type="PANTHER" id="PTHR22776:SF45">
    <property type="entry name" value="CHEMOKINE-LIKE FACTOR"/>
    <property type="match status" value="1"/>
</dbReference>
<accession>A0A851NUX6</accession>
<dbReference type="OrthoDB" id="5976667at2759"/>
<sequence>VDRGFARSLHCALKIARTLVAVAAIISFVISRSHEAYLALVAAEAVITLLFLVLYALRLDRRLRCLFWPLADVFNSVVGALFLLIVCLFAVIIRTNTGTLVGGVLGLLLFVLSVLDAVLLFQKISFSSSRERSAAAK</sequence>
<evidence type="ECO:0000256" key="2">
    <source>
        <dbReference type="ARBA" id="ARBA00022692"/>
    </source>
</evidence>
<evidence type="ECO:0000256" key="5">
    <source>
        <dbReference type="PROSITE-ProRule" id="PRU00581"/>
    </source>
</evidence>
<feature type="non-terminal residue" evidence="8">
    <location>
        <position position="137"/>
    </location>
</feature>
<keyword evidence="4 5" id="KW-0472">Membrane</keyword>
<protein>
    <submittedName>
        <fullName evidence="8">CKLF factor</fullName>
    </submittedName>
</protein>
<evidence type="ECO:0000256" key="6">
    <source>
        <dbReference type="SAM" id="Phobius"/>
    </source>
</evidence>
<feature type="non-terminal residue" evidence="8">
    <location>
        <position position="1"/>
    </location>
</feature>
<feature type="transmembrane region" description="Helical" evidence="6">
    <location>
        <begin position="99"/>
        <end position="121"/>
    </location>
</feature>
<name>A0A851NUX6_9GALL</name>
<keyword evidence="2 5" id="KW-0812">Transmembrane</keyword>
<keyword evidence="9" id="KW-1185">Reference proteome</keyword>
<comment type="caution">
    <text evidence="8">The sequence shown here is derived from an EMBL/GenBank/DDBJ whole genome shotgun (WGS) entry which is preliminary data.</text>
</comment>
<feature type="transmembrane region" description="Helical" evidence="6">
    <location>
        <begin position="12"/>
        <end position="30"/>
    </location>
</feature>
<dbReference type="EMBL" id="WBMW01004035">
    <property type="protein sequence ID" value="NXC46613.1"/>
    <property type="molecule type" value="Genomic_DNA"/>
</dbReference>
<evidence type="ECO:0000313" key="8">
    <source>
        <dbReference type="EMBL" id="NXC46613.1"/>
    </source>
</evidence>
<reference evidence="8" key="1">
    <citation type="submission" date="2019-09" db="EMBL/GenBank/DDBJ databases">
        <title>Bird 10,000 Genomes (B10K) Project - Family phase.</title>
        <authorList>
            <person name="Zhang G."/>
        </authorList>
    </citation>
    <scope>NUCLEOTIDE SEQUENCE</scope>
    <source>
        <strain evidence="8">B10K-DU-001-08</strain>
        <tissue evidence="8">Muscle</tissue>
    </source>
</reference>
<evidence type="ECO:0000259" key="7">
    <source>
        <dbReference type="PROSITE" id="PS51225"/>
    </source>
</evidence>
<dbReference type="AlphaFoldDB" id="A0A851NUX6"/>
<dbReference type="InterPro" id="IPR050578">
    <property type="entry name" value="MARVEL-CKLF_proteins"/>
</dbReference>
<dbReference type="GO" id="GO:0016020">
    <property type="term" value="C:membrane"/>
    <property type="evidence" value="ECO:0007669"/>
    <property type="project" value="UniProtKB-SubCell"/>
</dbReference>
<feature type="domain" description="MARVEL" evidence="7">
    <location>
        <begin position="5"/>
        <end position="125"/>
    </location>
</feature>
<evidence type="ECO:0000313" key="9">
    <source>
        <dbReference type="Proteomes" id="UP000613066"/>
    </source>
</evidence>
<dbReference type="Proteomes" id="UP000613066">
    <property type="component" value="Unassembled WGS sequence"/>
</dbReference>
<feature type="transmembrane region" description="Helical" evidence="6">
    <location>
        <begin position="69"/>
        <end position="93"/>
    </location>
</feature>
<evidence type="ECO:0000256" key="3">
    <source>
        <dbReference type="ARBA" id="ARBA00022989"/>
    </source>
</evidence>
<keyword evidence="3 6" id="KW-1133">Transmembrane helix</keyword>
<proteinExistence type="predicted"/>
<feature type="transmembrane region" description="Helical" evidence="6">
    <location>
        <begin position="36"/>
        <end position="57"/>
    </location>
</feature>
<organism evidence="8 9">
    <name type="scientific">Penelope pileata</name>
    <dbReference type="NCBI Taxonomy" id="1118817"/>
    <lineage>
        <taxon>Eukaryota</taxon>
        <taxon>Metazoa</taxon>
        <taxon>Chordata</taxon>
        <taxon>Craniata</taxon>
        <taxon>Vertebrata</taxon>
        <taxon>Euteleostomi</taxon>
        <taxon>Archelosauria</taxon>
        <taxon>Archosauria</taxon>
        <taxon>Dinosauria</taxon>
        <taxon>Saurischia</taxon>
        <taxon>Theropoda</taxon>
        <taxon>Coelurosauria</taxon>
        <taxon>Aves</taxon>
        <taxon>Neognathae</taxon>
        <taxon>Galloanserae</taxon>
        <taxon>Galliformes</taxon>
        <taxon>Cracidae</taxon>
        <taxon>Penelope</taxon>
    </lineage>
</organism>
<evidence type="ECO:0000256" key="1">
    <source>
        <dbReference type="ARBA" id="ARBA00004141"/>
    </source>
</evidence>